<protein>
    <submittedName>
        <fullName evidence="4">Serine protease Do</fullName>
    </submittedName>
</protein>
<comment type="caution">
    <text evidence="4">The sequence shown here is derived from an EMBL/GenBank/DDBJ whole genome shotgun (WGS) entry which is preliminary data.</text>
</comment>
<feature type="signal peptide" evidence="2">
    <location>
        <begin position="1"/>
        <end position="23"/>
    </location>
</feature>
<feature type="chain" id="PRO_5016284758" evidence="2">
    <location>
        <begin position="24"/>
        <end position="577"/>
    </location>
</feature>
<comment type="similarity">
    <text evidence="1">Belongs to the peptidase S1C family.</text>
</comment>
<dbReference type="SUPFAM" id="SSF50156">
    <property type="entry name" value="PDZ domain-like"/>
    <property type="match status" value="1"/>
</dbReference>
<dbReference type="Gene3D" id="2.40.10.120">
    <property type="match status" value="2"/>
</dbReference>
<evidence type="ECO:0000256" key="1">
    <source>
        <dbReference type="ARBA" id="ARBA00010541"/>
    </source>
</evidence>
<dbReference type="GO" id="GO:0008233">
    <property type="term" value="F:peptidase activity"/>
    <property type="evidence" value="ECO:0007669"/>
    <property type="project" value="UniProtKB-KW"/>
</dbReference>
<dbReference type="InterPro" id="IPR001478">
    <property type="entry name" value="PDZ"/>
</dbReference>
<name>A0A316H9J9_9SPHI</name>
<dbReference type="PANTHER" id="PTHR22939:SF129">
    <property type="entry name" value="SERINE PROTEASE HTRA2, MITOCHONDRIAL"/>
    <property type="match status" value="1"/>
</dbReference>
<evidence type="ECO:0000259" key="3">
    <source>
        <dbReference type="SMART" id="SM00228"/>
    </source>
</evidence>
<evidence type="ECO:0000313" key="5">
    <source>
        <dbReference type="Proteomes" id="UP000245678"/>
    </source>
</evidence>
<dbReference type="Pfam" id="PF13180">
    <property type="entry name" value="PDZ_2"/>
    <property type="match status" value="1"/>
</dbReference>
<keyword evidence="4" id="KW-0645">Protease</keyword>
<sequence>MNKLLFRLAVVLQLSTPVLTALAQQKGNNNISPKIDKLSGSVSSAIKKCYGASVLMWEIDGETGQRMSAQFSGVVVSRSGQIFSAAHVVHPGKSYQVMFADGRKCVARGLGRIAIAPTHMIPDAAVLKITDKGSWPFVQLGWSSSVWVNEPCVSIAYPESQEQRKPYIRFGRISVLKNEHGFMESTCLMEPGDSGGPLFDLAGRLIGLHSGIRQEEDINYEIPVDTYRKYLTALNREEDYASMPKDTDTVGPDPAPLSRKNMPEAIDLNREFKAVGKEASGSCVTITSNAGGQVQHVLGTIVTPDPEQLKTSFNGKSMVVSKSSMVGDAPVIKLPGSEIVKSTVLARDKANDLVLLVAALNSKTRGISLKAPVADSVAFSDLGEFLISPLPDSVAAISVLGSLFFNLPKVSSYGYLGAVTDEKDGKLVFTYIQPESAAEQAGININDQLLAVDGKAVNDQLDVLKSLQKYRAGDTTTFTLISKGVKQDKAIVLKYPPQKTTGHPVERFVGGKSTRRDGFDHVFAHDARIKPNECGGPVFNAAGDFIGINIARLSRTGTIVMPAATVKSFVAANIVGK</sequence>
<organism evidence="4 5">
    <name type="scientific">Mucilaginibacter oryzae</name>
    <dbReference type="NCBI Taxonomy" id="468058"/>
    <lineage>
        <taxon>Bacteria</taxon>
        <taxon>Pseudomonadati</taxon>
        <taxon>Bacteroidota</taxon>
        <taxon>Sphingobacteriia</taxon>
        <taxon>Sphingobacteriales</taxon>
        <taxon>Sphingobacteriaceae</taxon>
        <taxon>Mucilaginibacter</taxon>
    </lineage>
</organism>
<proteinExistence type="inferred from homology"/>
<gene>
    <name evidence="4" type="ORF">LX99_02918</name>
</gene>
<dbReference type="InterPro" id="IPR009003">
    <property type="entry name" value="Peptidase_S1_PA"/>
</dbReference>
<dbReference type="GO" id="GO:0006508">
    <property type="term" value="P:proteolysis"/>
    <property type="evidence" value="ECO:0007669"/>
    <property type="project" value="UniProtKB-KW"/>
</dbReference>
<evidence type="ECO:0000256" key="2">
    <source>
        <dbReference type="SAM" id="SignalP"/>
    </source>
</evidence>
<dbReference type="EMBL" id="QGHA01000005">
    <property type="protein sequence ID" value="PWK77108.1"/>
    <property type="molecule type" value="Genomic_DNA"/>
</dbReference>
<dbReference type="AlphaFoldDB" id="A0A316H9J9"/>
<dbReference type="PANTHER" id="PTHR22939">
    <property type="entry name" value="SERINE PROTEASE FAMILY S1C HTRA-RELATED"/>
    <property type="match status" value="1"/>
</dbReference>
<dbReference type="SUPFAM" id="SSF50494">
    <property type="entry name" value="Trypsin-like serine proteases"/>
    <property type="match status" value="2"/>
</dbReference>
<keyword evidence="5" id="KW-1185">Reference proteome</keyword>
<feature type="domain" description="PDZ" evidence="3">
    <location>
        <begin position="414"/>
        <end position="484"/>
    </location>
</feature>
<dbReference type="Gene3D" id="2.30.42.10">
    <property type="match status" value="1"/>
</dbReference>
<dbReference type="InterPro" id="IPR036034">
    <property type="entry name" value="PDZ_sf"/>
</dbReference>
<keyword evidence="4" id="KW-0378">Hydrolase</keyword>
<dbReference type="Pfam" id="PF13365">
    <property type="entry name" value="Trypsin_2"/>
    <property type="match status" value="1"/>
</dbReference>
<reference evidence="4 5" key="1">
    <citation type="submission" date="2018-05" db="EMBL/GenBank/DDBJ databases">
        <title>Genomic Encyclopedia of Archaeal and Bacterial Type Strains, Phase II (KMG-II): from individual species to whole genera.</title>
        <authorList>
            <person name="Goeker M."/>
        </authorList>
    </citation>
    <scope>NUCLEOTIDE SEQUENCE [LARGE SCALE GENOMIC DNA]</scope>
    <source>
        <strain evidence="4 5">DSM 19975</strain>
    </source>
</reference>
<dbReference type="SMART" id="SM00228">
    <property type="entry name" value="PDZ"/>
    <property type="match status" value="1"/>
</dbReference>
<accession>A0A316H9J9</accession>
<keyword evidence="2" id="KW-0732">Signal</keyword>
<evidence type="ECO:0000313" key="4">
    <source>
        <dbReference type="EMBL" id="PWK77108.1"/>
    </source>
</evidence>
<dbReference type="Proteomes" id="UP000245678">
    <property type="component" value="Unassembled WGS sequence"/>
</dbReference>
<dbReference type="RefSeq" id="WP_109608534.1">
    <property type="nucleotide sequence ID" value="NZ_QGHA01000005.1"/>
</dbReference>